<proteinExistence type="predicted"/>
<dbReference type="InterPro" id="IPR036259">
    <property type="entry name" value="MFS_trans_sf"/>
</dbReference>
<dbReference type="EMBL" id="JADEWZ010000039">
    <property type="protein sequence ID" value="MBE9118157.1"/>
    <property type="molecule type" value="Genomic_DNA"/>
</dbReference>
<name>A0A8J7IV41_9CYAN</name>
<evidence type="ECO:0000256" key="4">
    <source>
        <dbReference type="ARBA" id="ARBA00023136"/>
    </source>
</evidence>
<keyword evidence="8" id="KW-1185">Reference proteome</keyword>
<accession>A0A8J7IV41</accession>
<feature type="transmembrane region" description="Helical" evidence="5">
    <location>
        <begin position="268"/>
        <end position="287"/>
    </location>
</feature>
<evidence type="ECO:0000256" key="5">
    <source>
        <dbReference type="SAM" id="Phobius"/>
    </source>
</evidence>
<gene>
    <name evidence="7" type="ORF">IQ249_19885</name>
</gene>
<keyword evidence="2 5" id="KW-0812">Transmembrane</keyword>
<keyword evidence="3 5" id="KW-1133">Transmembrane helix</keyword>
<dbReference type="InterPro" id="IPR020846">
    <property type="entry name" value="MFS_dom"/>
</dbReference>
<dbReference type="PANTHER" id="PTHR23531:SF1">
    <property type="entry name" value="QUINOLENE RESISTANCE PROTEIN NORA"/>
    <property type="match status" value="1"/>
</dbReference>
<comment type="caution">
    <text evidence="7">The sequence shown here is derived from an EMBL/GenBank/DDBJ whole genome shotgun (WGS) entry which is preliminary data.</text>
</comment>
<feature type="transmembrane region" description="Helical" evidence="5">
    <location>
        <begin position="235"/>
        <end position="256"/>
    </location>
</feature>
<comment type="subcellular location">
    <subcellularLocation>
        <location evidence="1">Cell membrane</location>
        <topology evidence="1">Multi-pass membrane protein</topology>
    </subcellularLocation>
</comment>
<feature type="transmembrane region" description="Helical" evidence="5">
    <location>
        <begin position="324"/>
        <end position="345"/>
    </location>
</feature>
<dbReference type="InterPro" id="IPR052714">
    <property type="entry name" value="MFS_Exporter"/>
</dbReference>
<evidence type="ECO:0000256" key="2">
    <source>
        <dbReference type="ARBA" id="ARBA00022692"/>
    </source>
</evidence>
<sequence>MKVFKTLERQKLQNLFLLFVAGLSFWLSLTALLPVLPSYIKVMSAGERSLTFALGSWNTSLLLSVQSQVGFVMGCFAIGLLMFRSSLGQMADRRGRKIVVLIGTIVSGIAPFGYLYFHSIPGLMALRAFHGISIAAFTTGYSAWVVDLSPAKQRGELISYMSLVIPVGMALGPMVGGYVAEAAGYTTVFVLSGIAGILAFVLASQVGETPKLETKVARDSALRPKKLLQRLKHPALLTPTSVMLCVGLIFGTLISFLPLFIEEIQLDLNVGLFYAVAAIASFISRVLTGRASDRYGRGIFISGSLVCYGISMVLLSYAQSPQAFLIAAFFEGAGAGTIVPMAIALMSDRSAIDERGLVYSICIGGFDLGMAIAGPILGFLAEPIGYRNLYFLSAILAAIALLVFISRINKDFLSSWRFATGRGQDFYALKT</sequence>
<feature type="domain" description="Major facilitator superfamily (MFS) profile" evidence="6">
    <location>
        <begin position="14"/>
        <end position="412"/>
    </location>
</feature>
<dbReference type="Pfam" id="PF07690">
    <property type="entry name" value="MFS_1"/>
    <property type="match status" value="1"/>
</dbReference>
<feature type="transmembrane region" description="Helical" evidence="5">
    <location>
        <begin position="357"/>
        <end position="377"/>
    </location>
</feature>
<dbReference type="AlphaFoldDB" id="A0A8J7IV41"/>
<feature type="transmembrane region" description="Helical" evidence="5">
    <location>
        <begin position="299"/>
        <end position="318"/>
    </location>
</feature>
<dbReference type="InterPro" id="IPR011701">
    <property type="entry name" value="MFS"/>
</dbReference>
<dbReference type="CDD" id="cd17489">
    <property type="entry name" value="MFS_YfcJ_like"/>
    <property type="match status" value="1"/>
</dbReference>
<dbReference type="PROSITE" id="PS50850">
    <property type="entry name" value="MFS"/>
    <property type="match status" value="1"/>
</dbReference>
<dbReference type="SUPFAM" id="SSF103473">
    <property type="entry name" value="MFS general substrate transporter"/>
    <property type="match status" value="1"/>
</dbReference>
<dbReference type="GO" id="GO:0022857">
    <property type="term" value="F:transmembrane transporter activity"/>
    <property type="evidence" value="ECO:0007669"/>
    <property type="project" value="InterPro"/>
</dbReference>
<feature type="transmembrane region" description="Helical" evidence="5">
    <location>
        <begin position="123"/>
        <end position="145"/>
    </location>
</feature>
<dbReference type="Proteomes" id="UP000654482">
    <property type="component" value="Unassembled WGS sequence"/>
</dbReference>
<organism evidence="7 8">
    <name type="scientific">Lusitaniella coriacea LEGE 07157</name>
    <dbReference type="NCBI Taxonomy" id="945747"/>
    <lineage>
        <taxon>Bacteria</taxon>
        <taxon>Bacillati</taxon>
        <taxon>Cyanobacteriota</taxon>
        <taxon>Cyanophyceae</taxon>
        <taxon>Spirulinales</taxon>
        <taxon>Lusitaniellaceae</taxon>
        <taxon>Lusitaniella</taxon>
    </lineage>
</organism>
<feature type="transmembrane region" description="Helical" evidence="5">
    <location>
        <begin position="61"/>
        <end position="83"/>
    </location>
</feature>
<evidence type="ECO:0000313" key="7">
    <source>
        <dbReference type="EMBL" id="MBE9118157.1"/>
    </source>
</evidence>
<feature type="transmembrane region" description="Helical" evidence="5">
    <location>
        <begin position="389"/>
        <end position="408"/>
    </location>
</feature>
<reference evidence="7" key="1">
    <citation type="submission" date="2020-10" db="EMBL/GenBank/DDBJ databases">
        <authorList>
            <person name="Castelo-Branco R."/>
            <person name="Eusebio N."/>
            <person name="Adriana R."/>
            <person name="Vieira A."/>
            <person name="Brugerolle De Fraissinette N."/>
            <person name="Rezende De Castro R."/>
            <person name="Schneider M.P."/>
            <person name="Vasconcelos V."/>
            <person name="Leao P.N."/>
        </authorList>
    </citation>
    <scope>NUCLEOTIDE SEQUENCE</scope>
    <source>
        <strain evidence="7">LEGE 07157</strain>
    </source>
</reference>
<dbReference type="Gene3D" id="1.20.1250.20">
    <property type="entry name" value="MFS general substrate transporter like domains"/>
    <property type="match status" value="2"/>
</dbReference>
<feature type="transmembrane region" description="Helical" evidence="5">
    <location>
        <begin position="157"/>
        <end position="176"/>
    </location>
</feature>
<evidence type="ECO:0000313" key="8">
    <source>
        <dbReference type="Proteomes" id="UP000654482"/>
    </source>
</evidence>
<feature type="transmembrane region" description="Helical" evidence="5">
    <location>
        <begin position="95"/>
        <end position="117"/>
    </location>
</feature>
<dbReference type="PANTHER" id="PTHR23531">
    <property type="entry name" value="QUINOLENE RESISTANCE PROTEIN NORA"/>
    <property type="match status" value="1"/>
</dbReference>
<keyword evidence="4 5" id="KW-0472">Membrane</keyword>
<dbReference type="GO" id="GO:0005886">
    <property type="term" value="C:plasma membrane"/>
    <property type="evidence" value="ECO:0007669"/>
    <property type="project" value="UniProtKB-SubCell"/>
</dbReference>
<evidence type="ECO:0000256" key="1">
    <source>
        <dbReference type="ARBA" id="ARBA00004651"/>
    </source>
</evidence>
<evidence type="ECO:0000259" key="6">
    <source>
        <dbReference type="PROSITE" id="PS50850"/>
    </source>
</evidence>
<evidence type="ECO:0000256" key="3">
    <source>
        <dbReference type="ARBA" id="ARBA00022989"/>
    </source>
</evidence>
<dbReference type="RefSeq" id="WP_194031246.1">
    <property type="nucleotide sequence ID" value="NZ_JADEWZ010000039.1"/>
</dbReference>
<protein>
    <submittedName>
        <fullName evidence="7">MFS transporter</fullName>
    </submittedName>
</protein>
<feature type="transmembrane region" description="Helical" evidence="5">
    <location>
        <begin position="182"/>
        <end position="203"/>
    </location>
</feature>